<dbReference type="RefSeq" id="WP_249331483.1">
    <property type="nucleotide sequence ID" value="NZ_JACRSY010000003.1"/>
</dbReference>
<gene>
    <name evidence="2" type="ORF">H8718_02970</name>
</gene>
<proteinExistence type="predicted"/>
<sequence>MEKKQSKSKLSLQALVIIGLFSAICYIALMLFKIPIPSPVGKPFIHFGNMFVILAALLFSGTIGGLSGSIGMGLFDILNGWATSAPKTIILKFGIGFVTGVVAGKGNDKEAKSPFKWIALAAGAFIVLGVGLFIASTVYGYEITIPYLQQAAANTEGLKDTLVVIPVLYIFSLVLGIGLAVTCFFIKKVSIKLQYAILGAVCGIAFNLVGEFLFAVGSLLIVGSAFVPAVISALISLPSTIINGTISIVIALLLYIPLSKVVAKSNFKF</sequence>
<dbReference type="GO" id="GO:0016020">
    <property type="term" value="C:membrane"/>
    <property type="evidence" value="ECO:0007669"/>
    <property type="project" value="InterPro"/>
</dbReference>
<dbReference type="InterPro" id="IPR009825">
    <property type="entry name" value="ECF_substrate-spec-like"/>
</dbReference>
<dbReference type="AlphaFoldDB" id="A0A926IDF1"/>
<dbReference type="Gene3D" id="1.10.1760.20">
    <property type="match status" value="1"/>
</dbReference>
<accession>A0A926IDF1</accession>
<keyword evidence="1" id="KW-0812">Transmembrane</keyword>
<name>A0A926IDF1_9FIRM</name>
<dbReference type="Proteomes" id="UP000655830">
    <property type="component" value="Unassembled WGS sequence"/>
</dbReference>
<feature type="transmembrane region" description="Helical" evidence="1">
    <location>
        <begin position="12"/>
        <end position="32"/>
    </location>
</feature>
<reference evidence="2" key="1">
    <citation type="submission" date="2020-08" db="EMBL/GenBank/DDBJ databases">
        <title>Genome public.</title>
        <authorList>
            <person name="Liu C."/>
            <person name="Sun Q."/>
        </authorList>
    </citation>
    <scope>NUCLEOTIDE SEQUENCE</scope>
    <source>
        <strain evidence="2">NSJ-12</strain>
    </source>
</reference>
<keyword evidence="1" id="KW-0472">Membrane</keyword>
<organism evidence="2 3">
    <name type="scientific">Zhenhengia yiwuensis</name>
    <dbReference type="NCBI Taxonomy" id="2763666"/>
    <lineage>
        <taxon>Bacteria</taxon>
        <taxon>Bacillati</taxon>
        <taxon>Bacillota</taxon>
        <taxon>Clostridia</taxon>
        <taxon>Lachnospirales</taxon>
        <taxon>Lachnospiraceae</taxon>
        <taxon>Zhenhengia</taxon>
    </lineage>
</organism>
<keyword evidence="1" id="KW-1133">Transmembrane helix</keyword>
<protein>
    <submittedName>
        <fullName evidence="2">ECF transporter S component</fullName>
    </submittedName>
</protein>
<dbReference type="EMBL" id="JACRSY010000003">
    <property type="protein sequence ID" value="MBC8578496.1"/>
    <property type="molecule type" value="Genomic_DNA"/>
</dbReference>
<feature type="transmembrane region" description="Helical" evidence="1">
    <location>
        <begin position="161"/>
        <end position="186"/>
    </location>
</feature>
<evidence type="ECO:0000313" key="3">
    <source>
        <dbReference type="Proteomes" id="UP000655830"/>
    </source>
</evidence>
<dbReference type="Pfam" id="PF07155">
    <property type="entry name" value="ECF-ribofla_trS"/>
    <property type="match status" value="1"/>
</dbReference>
<feature type="transmembrane region" description="Helical" evidence="1">
    <location>
        <begin position="117"/>
        <end position="141"/>
    </location>
</feature>
<feature type="transmembrane region" description="Helical" evidence="1">
    <location>
        <begin position="44"/>
        <end position="66"/>
    </location>
</feature>
<keyword evidence="3" id="KW-1185">Reference proteome</keyword>
<evidence type="ECO:0000256" key="1">
    <source>
        <dbReference type="SAM" id="Phobius"/>
    </source>
</evidence>
<feature type="transmembrane region" description="Helical" evidence="1">
    <location>
        <begin position="198"/>
        <end position="223"/>
    </location>
</feature>
<evidence type="ECO:0000313" key="2">
    <source>
        <dbReference type="EMBL" id="MBC8578496.1"/>
    </source>
</evidence>
<feature type="transmembrane region" description="Helical" evidence="1">
    <location>
        <begin position="229"/>
        <end position="256"/>
    </location>
</feature>
<comment type="caution">
    <text evidence="2">The sequence shown here is derived from an EMBL/GenBank/DDBJ whole genome shotgun (WGS) entry which is preliminary data.</text>
</comment>